<accession>A0A7W7FU51</accession>
<evidence type="ECO:0000313" key="3">
    <source>
        <dbReference type="Proteomes" id="UP000533598"/>
    </source>
</evidence>
<gene>
    <name evidence="2" type="ORF">HNR67_003838</name>
</gene>
<keyword evidence="1" id="KW-0560">Oxidoreductase</keyword>
<dbReference type="PANTHER" id="PTHR47534:SF3">
    <property type="entry name" value="ALCOHOL DEHYDROGENASE-LIKE C-TERMINAL DOMAIN-CONTAINING PROTEIN"/>
    <property type="match status" value="1"/>
</dbReference>
<sequence>MGTTVISGGTDGLGRALAAHQLRAGETVVVIGRDAGKFRTLAAIAPGRAHFVQADLRLVQENDRVATHIAERHPRIDTLFLAAAHVVRGRNLTTEGIEHNLALYALSRHVLADALLPQLSAATRPVIINTAVPGAPRTAIRWDDLTLAGAYSWRTANHQSRRANELSGLALTKAEPRLKYVLYNPLFVRSSLSGDLSPAHRALTRVLFRLAPTPEQALTPILALLTDPPAGRLSAYTKKKRLPLEITPEDHAEALRWTELTTRLRAGL</sequence>
<dbReference type="InterPro" id="IPR052228">
    <property type="entry name" value="Sec_Metab_Biosynth_Oxidored"/>
</dbReference>
<evidence type="ECO:0000256" key="1">
    <source>
        <dbReference type="ARBA" id="ARBA00023002"/>
    </source>
</evidence>
<keyword evidence="3" id="KW-1185">Reference proteome</keyword>
<comment type="caution">
    <text evidence="2">The sequence shown here is derived from an EMBL/GenBank/DDBJ whole genome shotgun (WGS) entry which is preliminary data.</text>
</comment>
<proteinExistence type="predicted"/>
<dbReference type="EMBL" id="JACHMH010000001">
    <property type="protein sequence ID" value="MBB4677720.1"/>
    <property type="molecule type" value="Genomic_DNA"/>
</dbReference>
<dbReference type="InterPro" id="IPR002347">
    <property type="entry name" value="SDR_fam"/>
</dbReference>
<dbReference type="Proteomes" id="UP000533598">
    <property type="component" value="Unassembled WGS sequence"/>
</dbReference>
<dbReference type="Pfam" id="PF00106">
    <property type="entry name" value="adh_short"/>
    <property type="match status" value="1"/>
</dbReference>
<dbReference type="Gene3D" id="3.40.50.720">
    <property type="entry name" value="NAD(P)-binding Rossmann-like Domain"/>
    <property type="match status" value="1"/>
</dbReference>
<reference evidence="2 3" key="1">
    <citation type="submission" date="2020-08" db="EMBL/GenBank/DDBJ databases">
        <title>Sequencing the genomes of 1000 actinobacteria strains.</title>
        <authorList>
            <person name="Klenk H.-P."/>
        </authorList>
    </citation>
    <scope>NUCLEOTIDE SEQUENCE [LARGE SCALE GENOMIC DNA]</scope>
    <source>
        <strain evidence="2 3">DSM 44230</strain>
    </source>
</reference>
<name>A0A7W7FU51_9PSEU</name>
<organism evidence="2 3">
    <name type="scientific">Crossiella cryophila</name>
    <dbReference type="NCBI Taxonomy" id="43355"/>
    <lineage>
        <taxon>Bacteria</taxon>
        <taxon>Bacillati</taxon>
        <taxon>Actinomycetota</taxon>
        <taxon>Actinomycetes</taxon>
        <taxon>Pseudonocardiales</taxon>
        <taxon>Pseudonocardiaceae</taxon>
        <taxon>Crossiella</taxon>
    </lineage>
</organism>
<dbReference type="SUPFAM" id="SSF51735">
    <property type="entry name" value="NAD(P)-binding Rossmann-fold domains"/>
    <property type="match status" value="1"/>
</dbReference>
<evidence type="ECO:0000313" key="2">
    <source>
        <dbReference type="EMBL" id="MBB4677720.1"/>
    </source>
</evidence>
<dbReference type="GO" id="GO:0016491">
    <property type="term" value="F:oxidoreductase activity"/>
    <property type="evidence" value="ECO:0007669"/>
    <property type="project" value="UniProtKB-KW"/>
</dbReference>
<protein>
    <submittedName>
        <fullName evidence="2">NAD(P)-dependent dehydrogenase (Short-subunit alcohol dehydrogenase family)</fullName>
    </submittedName>
</protein>
<dbReference type="RefSeq" id="WP_185003633.1">
    <property type="nucleotide sequence ID" value="NZ_BAAAUI010000083.1"/>
</dbReference>
<dbReference type="InterPro" id="IPR036291">
    <property type="entry name" value="NAD(P)-bd_dom_sf"/>
</dbReference>
<dbReference type="PANTHER" id="PTHR47534">
    <property type="entry name" value="YALI0E05731P"/>
    <property type="match status" value="1"/>
</dbReference>
<dbReference type="AlphaFoldDB" id="A0A7W7FU51"/>